<dbReference type="EC" id="3.2.1.45" evidence="3 6"/>
<keyword evidence="6" id="KW-0326">Glycosidase</keyword>
<evidence type="ECO:0000313" key="9">
    <source>
        <dbReference type="Proteomes" id="UP001381693"/>
    </source>
</evidence>
<comment type="caution">
    <text evidence="8">The sequence shown here is derived from an EMBL/GenBank/DDBJ whole genome shotgun (WGS) entry which is preliminary data.</text>
</comment>
<evidence type="ECO:0000256" key="4">
    <source>
        <dbReference type="ARBA" id="ARBA00022729"/>
    </source>
</evidence>
<accession>A0AAN8XNI4</accession>
<dbReference type="PANTHER" id="PTHR11069">
    <property type="entry name" value="GLUCOSYLCERAMIDASE"/>
    <property type="match status" value="1"/>
</dbReference>
<dbReference type="Gene3D" id="3.20.20.80">
    <property type="entry name" value="Glycosidases"/>
    <property type="match status" value="1"/>
</dbReference>
<dbReference type="Proteomes" id="UP001381693">
    <property type="component" value="Unassembled WGS sequence"/>
</dbReference>
<comment type="catalytic activity">
    <reaction evidence="1">
        <text>a beta-D-glucosyl-(1&lt;-&gt;1')-N-acylsphing-4-enine + H2O = an N-acylsphing-4-enine + D-glucose</text>
        <dbReference type="Rhea" id="RHEA:13269"/>
        <dbReference type="ChEBI" id="CHEBI:4167"/>
        <dbReference type="ChEBI" id="CHEBI:15377"/>
        <dbReference type="ChEBI" id="CHEBI:22801"/>
        <dbReference type="ChEBI" id="CHEBI:52639"/>
        <dbReference type="EC" id="3.2.1.45"/>
    </reaction>
    <physiologicalReaction direction="left-to-right" evidence="1">
        <dbReference type="Rhea" id="RHEA:13270"/>
    </physiologicalReaction>
</comment>
<reference evidence="8 9" key="1">
    <citation type="submission" date="2023-11" db="EMBL/GenBank/DDBJ databases">
        <title>Halocaridina rubra genome assembly.</title>
        <authorList>
            <person name="Smith C."/>
        </authorList>
    </citation>
    <scope>NUCLEOTIDE SEQUENCE [LARGE SCALE GENOMIC DNA]</scope>
    <source>
        <strain evidence="8">EP-1</strain>
        <tissue evidence="8">Whole</tissue>
    </source>
</reference>
<feature type="domain" description="Glycosyl hydrolase family 30 TIM-barrel" evidence="7">
    <location>
        <begin position="2"/>
        <end position="159"/>
    </location>
</feature>
<comment type="similarity">
    <text evidence="2 6">Belongs to the glycosyl hydrolase 30 family.</text>
</comment>
<dbReference type="AlphaFoldDB" id="A0AAN8XNI4"/>
<name>A0AAN8XNI4_HALRR</name>
<evidence type="ECO:0000259" key="7">
    <source>
        <dbReference type="Pfam" id="PF02055"/>
    </source>
</evidence>
<feature type="non-terminal residue" evidence="8">
    <location>
        <position position="160"/>
    </location>
</feature>
<keyword evidence="6" id="KW-0746">Sphingolipid metabolism</keyword>
<evidence type="ECO:0000313" key="8">
    <source>
        <dbReference type="EMBL" id="KAK7085976.1"/>
    </source>
</evidence>
<dbReference type="InterPro" id="IPR017853">
    <property type="entry name" value="GH"/>
</dbReference>
<organism evidence="8 9">
    <name type="scientific">Halocaridina rubra</name>
    <name type="common">Hawaiian red shrimp</name>
    <dbReference type="NCBI Taxonomy" id="373956"/>
    <lineage>
        <taxon>Eukaryota</taxon>
        <taxon>Metazoa</taxon>
        <taxon>Ecdysozoa</taxon>
        <taxon>Arthropoda</taxon>
        <taxon>Crustacea</taxon>
        <taxon>Multicrustacea</taxon>
        <taxon>Malacostraca</taxon>
        <taxon>Eumalacostraca</taxon>
        <taxon>Eucarida</taxon>
        <taxon>Decapoda</taxon>
        <taxon>Pleocyemata</taxon>
        <taxon>Caridea</taxon>
        <taxon>Atyoidea</taxon>
        <taxon>Atyidae</taxon>
        <taxon>Halocaridina</taxon>
    </lineage>
</organism>
<protein>
    <recommendedName>
        <fullName evidence="3 6">Glucosylceramidase</fullName>
        <ecNumber evidence="3 6">3.2.1.45</ecNumber>
    </recommendedName>
</protein>
<dbReference type="InterPro" id="IPR001139">
    <property type="entry name" value="Glyco_hydro_30"/>
</dbReference>
<dbReference type="Pfam" id="PF02055">
    <property type="entry name" value="Glyco_hydro_30"/>
    <property type="match status" value="1"/>
</dbReference>
<evidence type="ECO:0000256" key="6">
    <source>
        <dbReference type="RuleBase" id="RU361188"/>
    </source>
</evidence>
<evidence type="ECO:0000256" key="5">
    <source>
        <dbReference type="ARBA" id="ARBA00022801"/>
    </source>
</evidence>
<dbReference type="GO" id="GO:0016020">
    <property type="term" value="C:membrane"/>
    <property type="evidence" value="ECO:0007669"/>
    <property type="project" value="GOC"/>
</dbReference>
<keyword evidence="9" id="KW-1185">Reference proteome</keyword>
<dbReference type="GO" id="GO:0006680">
    <property type="term" value="P:glucosylceramide catabolic process"/>
    <property type="evidence" value="ECO:0007669"/>
    <property type="project" value="TreeGrafter"/>
</dbReference>
<keyword evidence="5 6" id="KW-0378">Hydrolase</keyword>
<dbReference type="PRINTS" id="PR00843">
    <property type="entry name" value="GLHYDRLASE30"/>
</dbReference>
<dbReference type="SUPFAM" id="SSF51445">
    <property type="entry name" value="(Trans)glycosidases"/>
    <property type="match status" value="1"/>
</dbReference>
<evidence type="ECO:0000256" key="1">
    <source>
        <dbReference type="ARBA" id="ARBA00001013"/>
    </source>
</evidence>
<dbReference type="PANTHER" id="PTHR11069:SF23">
    <property type="entry name" value="LYSOSOMAL ACID GLUCOSYLCERAMIDASE"/>
    <property type="match status" value="1"/>
</dbReference>
<evidence type="ECO:0000256" key="3">
    <source>
        <dbReference type="ARBA" id="ARBA00012658"/>
    </source>
</evidence>
<evidence type="ECO:0000256" key="2">
    <source>
        <dbReference type="ARBA" id="ARBA00005382"/>
    </source>
</evidence>
<sequence length="160" mass="17996">MGYGTAFTDSAGLNVVQLSQAAQDKLLRSYFAPEGIEYDLCRIPIAGSDFSVRPYSYDDVEGDVELVNWALVEEDLNYKLPLILKAQEMSQKTIKLFGSPWSPPAWMKTNGKFNESGELLKTMWQPWSNYFVKFVEAYEAAGAPMWGLTTQNEPLSGFDD</sequence>
<keyword evidence="6" id="KW-0443">Lipid metabolism</keyword>
<dbReference type="InterPro" id="IPR033453">
    <property type="entry name" value="Glyco_hydro_30_TIM-barrel"/>
</dbReference>
<dbReference type="EMBL" id="JAXCGZ010000442">
    <property type="protein sequence ID" value="KAK7085976.1"/>
    <property type="molecule type" value="Genomic_DNA"/>
</dbReference>
<proteinExistence type="inferred from homology"/>
<gene>
    <name evidence="8" type="ORF">SK128_000067</name>
</gene>
<dbReference type="GO" id="GO:0004348">
    <property type="term" value="F:glucosylceramidase activity"/>
    <property type="evidence" value="ECO:0007669"/>
    <property type="project" value="UniProtKB-EC"/>
</dbReference>
<keyword evidence="4" id="KW-0732">Signal</keyword>